<dbReference type="RefSeq" id="WP_380250824.1">
    <property type="nucleotide sequence ID" value="NZ_JBHUII010000004.1"/>
</dbReference>
<name>A0ABW5BI68_9PROT</name>
<feature type="signal peptide" evidence="1">
    <location>
        <begin position="1"/>
        <end position="19"/>
    </location>
</feature>
<keyword evidence="1" id="KW-0732">Signal</keyword>
<protein>
    <recommendedName>
        <fullName evidence="4">Solute-binding protein family 3/N-terminal domain-containing protein</fullName>
    </recommendedName>
</protein>
<evidence type="ECO:0008006" key="4">
    <source>
        <dbReference type="Google" id="ProtNLM"/>
    </source>
</evidence>
<evidence type="ECO:0000256" key="1">
    <source>
        <dbReference type="SAM" id="SignalP"/>
    </source>
</evidence>
<organism evidence="2 3">
    <name type="scientific">Kiloniella antarctica</name>
    <dbReference type="NCBI Taxonomy" id="1550907"/>
    <lineage>
        <taxon>Bacteria</taxon>
        <taxon>Pseudomonadati</taxon>
        <taxon>Pseudomonadota</taxon>
        <taxon>Alphaproteobacteria</taxon>
        <taxon>Rhodospirillales</taxon>
        <taxon>Kiloniellaceae</taxon>
        <taxon>Kiloniella</taxon>
    </lineage>
</organism>
<reference evidence="3" key="1">
    <citation type="journal article" date="2019" name="Int. J. Syst. Evol. Microbiol.">
        <title>The Global Catalogue of Microorganisms (GCM) 10K type strain sequencing project: providing services to taxonomists for standard genome sequencing and annotation.</title>
        <authorList>
            <consortium name="The Broad Institute Genomics Platform"/>
            <consortium name="The Broad Institute Genome Sequencing Center for Infectious Disease"/>
            <person name="Wu L."/>
            <person name="Ma J."/>
        </authorList>
    </citation>
    <scope>NUCLEOTIDE SEQUENCE [LARGE SCALE GENOMIC DNA]</scope>
    <source>
        <strain evidence="3">CGMCC 4.7192</strain>
    </source>
</reference>
<comment type="caution">
    <text evidence="2">The sequence shown here is derived from an EMBL/GenBank/DDBJ whole genome shotgun (WGS) entry which is preliminary data.</text>
</comment>
<dbReference type="Proteomes" id="UP001597294">
    <property type="component" value="Unassembled WGS sequence"/>
</dbReference>
<proteinExistence type="predicted"/>
<evidence type="ECO:0000313" key="3">
    <source>
        <dbReference type="Proteomes" id="UP001597294"/>
    </source>
</evidence>
<dbReference type="Gene3D" id="3.40.190.10">
    <property type="entry name" value="Periplasmic binding protein-like II"/>
    <property type="match status" value="2"/>
</dbReference>
<dbReference type="SUPFAM" id="SSF53850">
    <property type="entry name" value="Periplasmic binding protein-like II"/>
    <property type="match status" value="1"/>
</dbReference>
<keyword evidence="3" id="KW-1185">Reference proteome</keyword>
<gene>
    <name evidence="2" type="ORF">ACFSKO_09430</name>
</gene>
<evidence type="ECO:0000313" key="2">
    <source>
        <dbReference type="EMBL" id="MFD2205832.1"/>
    </source>
</evidence>
<feature type="chain" id="PRO_5046165697" description="Solute-binding protein family 3/N-terminal domain-containing protein" evidence="1">
    <location>
        <begin position="20"/>
        <end position="290"/>
    </location>
</feature>
<sequence length="290" mass="33487">MKIVLSIICYFLLINSLSAQTVFTTRGPETANDHRYEYQHRLIELALQKTVDEYGPYRLLQSRMGANTKRAMVEVEQGYYKNYFVANAVTPERTQKMVAIPFPIDLGILGYRVFFASTQTLARLKSVKNLDQLKEFSMVQGIGWNDTEILKKSGFNVVEASNYHGMFQMVANNRADLFPRGINEFLNEWEANKKIKNLAYDENLILYYPFPKFFYTTKGNEKQADRIMKGLVAAYKDGSLQGLWQSQYQASIDKVNMMERRILSVRNPDLAEIDPSYAQYFYFASQAGTH</sequence>
<dbReference type="EMBL" id="JBHUII010000004">
    <property type="protein sequence ID" value="MFD2205832.1"/>
    <property type="molecule type" value="Genomic_DNA"/>
</dbReference>
<accession>A0ABW5BI68</accession>